<evidence type="ECO:0000313" key="2">
    <source>
        <dbReference type="Proteomes" id="UP000482155"/>
    </source>
</evidence>
<gene>
    <name evidence="1" type="ORF">G3574_07320</name>
</gene>
<dbReference type="AlphaFoldDB" id="A0A6B3SR46"/>
<accession>A0A6B3SR46</accession>
<evidence type="ECO:0000313" key="1">
    <source>
        <dbReference type="EMBL" id="NEX60882.1"/>
    </source>
</evidence>
<dbReference type="Proteomes" id="UP000482155">
    <property type="component" value="Unassembled WGS sequence"/>
</dbReference>
<name>A0A6B3SR46_9BURK</name>
<organism evidence="1 2">
    <name type="scientific">Noviherbaspirillum galbum</name>
    <dbReference type="NCBI Taxonomy" id="2709383"/>
    <lineage>
        <taxon>Bacteria</taxon>
        <taxon>Pseudomonadati</taxon>
        <taxon>Pseudomonadota</taxon>
        <taxon>Betaproteobacteria</taxon>
        <taxon>Burkholderiales</taxon>
        <taxon>Oxalobacteraceae</taxon>
        <taxon>Noviherbaspirillum</taxon>
    </lineage>
</organism>
<keyword evidence="2" id="KW-1185">Reference proteome</keyword>
<comment type="caution">
    <text evidence="1">The sequence shown here is derived from an EMBL/GenBank/DDBJ whole genome shotgun (WGS) entry which is preliminary data.</text>
</comment>
<dbReference type="EMBL" id="JAAIVB010000021">
    <property type="protein sequence ID" value="NEX60882.1"/>
    <property type="molecule type" value="Genomic_DNA"/>
</dbReference>
<protein>
    <submittedName>
        <fullName evidence="1">Uncharacterized protein</fullName>
    </submittedName>
</protein>
<sequence length="64" mass="7837">MPLDFTPQFHRKLSTQEKNKVWAPLPHPWTVIVIKRQYYRAWQEEESRRLREMGEDVLAFPMSH</sequence>
<proteinExistence type="predicted"/>
<dbReference type="RefSeq" id="WP_163961544.1">
    <property type="nucleotide sequence ID" value="NZ_JAAIVB010000021.1"/>
</dbReference>
<reference evidence="1 2" key="1">
    <citation type="submission" date="2020-02" db="EMBL/GenBank/DDBJ databases">
        <authorList>
            <person name="Kim M.K."/>
        </authorList>
    </citation>
    <scope>NUCLEOTIDE SEQUENCE [LARGE SCALE GENOMIC DNA]</scope>
    <source>
        <strain evidence="1 2">17J57-3</strain>
    </source>
</reference>